<keyword evidence="3" id="KW-0238">DNA-binding</keyword>
<dbReference type="Pfam" id="PF03466">
    <property type="entry name" value="LysR_substrate"/>
    <property type="match status" value="1"/>
</dbReference>
<gene>
    <name evidence="6" type="ORF">MU516_17115</name>
</gene>
<dbReference type="InterPro" id="IPR005119">
    <property type="entry name" value="LysR_subst-bd"/>
</dbReference>
<dbReference type="SUPFAM" id="SSF53850">
    <property type="entry name" value="Periplasmic binding protein-like II"/>
    <property type="match status" value="1"/>
</dbReference>
<protein>
    <submittedName>
        <fullName evidence="6">LysR substrate-binding domain-containing protein</fullName>
    </submittedName>
</protein>
<feature type="domain" description="LysR substrate-binding" evidence="5">
    <location>
        <begin position="2"/>
        <end position="65"/>
    </location>
</feature>
<evidence type="ECO:0000256" key="4">
    <source>
        <dbReference type="ARBA" id="ARBA00023163"/>
    </source>
</evidence>
<comment type="similarity">
    <text evidence="1">Belongs to the LysR transcriptional regulatory family.</text>
</comment>
<dbReference type="RefSeq" id="WP_260278477.1">
    <property type="nucleotide sequence ID" value="NZ_JANAVZ010000014.1"/>
</dbReference>
<evidence type="ECO:0000256" key="2">
    <source>
        <dbReference type="ARBA" id="ARBA00023015"/>
    </source>
</evidence>
<dbReference type="EMBL" id="JANAVZ010000014">
    <property type="protein sequence ID" value="MCT4334575.1"/>
    <property type="molecule type" value="Genomic_DNA"/>
</dbReference>
<evidence type="ECO:0000313" key="6">
    <source>
        <dbReference type="EMBL" id="MCT4334575.1"/>
    </source>
</evidence>
<accession>A0ABT2KDF5</accession>
<evidence type="ECO:0000259" key="5">
    <source>
        <dbReference type="Pfam" id="PF03466"/>
    </source>
</evidence>
<keyword evidence="4" id="KW-0804">Transcription</keyword>
<dbReference type="Proteomes" id="UP001320702">
    <property type="component" value="Unassembled WGS sequence"/>
</dbReference>
<proteinExistence type="inferred from homology"/>
<evidence type="ECO:0000256" key="1">
    <source>
        <dbReference type="ARBA" id="ARBA00009437"/>
    </source>
</evidence>
<dbReference type="PANTHER" id="PTHR30346">
    <property type="entry name" value="TRANSCRIPTIONAL DUAL REGULATOR HCAR-RELATED"/>
    <property type="match status" value="1"/>
</dbReference>
<reference evidence="6 7" key="1">
    <citation type="submission" date="2022-04" db="EMBL/GenBank/DDBJ databases">
        <title>Paracoccus sp. YLB-12 draft genome sequence.</title>
        <authorList>
            <person name="Yu L."/>
        </authorList>
    </citation>
    <scope>NUCLEOTIDE SEQUENCE [LARGE SCALE GENOMIC DNA]</scope>
    <source>
        <strain evidence="6 7">YLB-12</strain>
    </source>
</reference>
<sequence>MPAIIALVAAGFGYTLLPASATGLSIPGLVYRRIDPADDPRARVVLAWREHESNPLVQQFIQAALQCGRDRQRKHGRAGPGAGSTG</sequence>
<dbReference type="Gene3D" id="3.40.190.10">
    <property type="entry name" value="Periplasmic binding protein-like II"/>
    <property type="match status" value="2"/>
</dbReference>
<comment type="caution">
    <text evidence="6">The sequence shown here is derived from an EMBL/GenBank/DDBJ whole genome shotgun (WGS) entry which is preliminary data.</text>
</comment>
<dbReference type="PANTHER" id="PTHR30346:SF28">
    <property type="entry name" value="HTH-TYPE TRANSCRIPTIONAL REGULATOR CYNR"/>
    <property type="match status" value="1"/>
</dbReference>
<name>A0ABT2KDF5_9RHOB</name>
<keyword evidence="7" id="KW-1185">Reference proteome</keyword>
<organism evidence="6 7">
    <name type="scientific">Paracoccus maritimus</name>
    <dbReference type="NCBI Taxonomy" id="2933292"/>
    <lineage>
        <taxon>Bacteria</taxon>
        <taxon>Pseudomonadati</taxon>
        <taxon>Pseudomonadota</taxon>
        <taxon>Alphaproteobacteria</taxon>
        <taxon>Rhodobacterales</taxon>
        <taxon>Paracoccaceae</taxon>
        <taxon>Paracoccus</taxon>
    </lineage>
</organism>
<evidence type="ECO:0000256" key="3">
    <source>
        <dbReference type="ARBA" id="ARBA00023125"/>
    </source>
</evidence>
<evidence type="ECO:0000313" key="7">
    <source>
        <dbReference type="Proteomes" id="UP001320702"/>
    </source>
</evidence>
<keyword evidence="2" id="KW-0805">Transcription regulation</keyword>